<dbReference type="InterPro" id="IPR050186">
    <property type="entry name" value="TPT_transporter"/>
</dbReference>
<evidence type="ECO:0000256" key="5">
    <source>
        <dbReference type="SAM" id="Phobius"/>
    </source>
</evidence>
<comment type="subcellular location">
    <subcellularLocation>
        <location evidence="1">Membrane</location>
        <topology evidence="1">Multi-pass membrane protein</topology>
    </subcellularLocation>
</comment>
<evidence type="ECO:0000256" key="3">
    <source>
        <dbReference type="ARBA" id="ARBA00022989"/>
    </source>
</evidence>
<dbReference type="AlphaFoldDB" id="A0A150GIX7"/>
<keyword evidence="2 5" id="KW-0812">Transmembrane</keyword>
<protein>
    <recommendedName>
        <fullName evidence="8">Sugar phosphate transporter domain-containing protein</fullName>
    </recommendedName>
</protein>
<evidence type="ECO:0000256" key="4">
    <source>
        <dbReference type="ARBA" id="ARBA00023136"/>
    </source>
</evidence>
<dbReference type="PANTHER" id="PTHR11132">
    <property type="entry name" value="SOLUTE CARRIER FAMILY 35"/>
    <property type="match status" value="1"/>
</dbReference>
<feature type="transmembrane region" description="Helical" evidence="5">
    <location>
        <begin position="20"/>
        <end position="41"/>
    </location>
</feature>
<evidence type="ECO:0000256" key="1">
    <source>
        <dbReference type="ARBA" id="ARBA00004141"/>
    </source>
</evidence>
<dbReference type="Proteomes" id="UP000075714">
    <property type="component" value="Unassembled WGS sequence"/>
</dbReference>
<keyword evidence="7" id="KW-1185">Reference proteome</keyword>
<evidence type="ECO:0000313" key="6">
    <source>
        <dbReference type="EMBL" id="KXZ49370.1"/>
    </source>
</evidence>
<dbReference type="InterPro" id="IPR037185">
    <property type="entry name" value="EmrE-like"/>
</dbReference>
<name>A0A150GIX7_GONPE</name>
<evidence type="ECO:0000256" key="2">
    <source>
        <dbReference type="ARBA" id="ARBA00022692"/>
    </source>
</evidence>
<dbReference type="STRING" id="33097.A0A150GIX7"/>
<dbReference type="OrthoDB" id="417037at2759"/>
<keyword evidence="3 5" id="KW-1133">Transmembrane helix</keyword>
<comment type="caution">
    <text evidence="6">The sequence shown here is derived from an EMBL/GenBank/DDBJ whole genome shotgun (WGS) entry which is preliminary data.</text>
</comment>
<reference evidence="7" key="1">
    <citation type="journal article" date="2016" name="Nat. Commun.">
        <title>The Gonium pectorale genome demonstrates co-option of cell cycle regulation during the evolution of multicellularity.</title>
        <authorList>
            <person name="Hanschen E.R."/>
            <person name="Marriage T.N."/>
            <person name="Ferris P.J."/>
            <person name="Hamaji T."/>
            <person name="Toyoda A."/>
            <person name="Fujiyama A."/>
            <person name="Neme R."/>
            <person name="Noguchi H."/>
            <person name="Minakuchi Y."/>
            <person name="Suzuki M."/>
            <person name="Kawai-Toyooka H."/>
            <person name="Smith D.R."/>
            <person name="Sparks H."/>
            <person name="Anderson J."/>
            <person name="Bakaric R."/>
            <person name="Luria V."/>
            <person name="Karger A."/>
            <person name="Kirschner M.W."/>
            <person name="Durand P.M."/>
            <person name="Michod R.E."/>
            <person name="Nozaki H."/>
            <person name="Olson B.J."/>
        </authorList>
    </citation>
    <scope>NUCLEOTIDE SEQUENCE [LARGE SCALE GENOMIC DNA]</scope>
    <source>
        <strain evidence="7">NIES-2863</strain>
    </source>
</reference>
<organism evidence="6 7">
    <name type="scientific">Gonium pectorale</name>
    <name type="common">Green alga</name>
    <dbReference type="NCBI Taxonomy" id="33097"/>
    <lineage>
        <taxon>Eukaryota</taxon>
        <taxon>Viridiplantae</taxon>
        <taxon>Chlorophyta</taxon>
        <taxon>core chlorophytes</taxon>
        <taxon>Chlorophyceae</taxon>
        <taxon>CS clade</taxon>
        <taxon>Chlamydomonadales</taxon>
        <taxon>Volvocaceae</taxon>
        <taxon>Gonium</taxon>
    </lineage>
</organism>
<dbReference type="SUPFAM" id="SSF103481">
    <property type="entry name" value="Multidrug resistance efflux transporter EmrE"/>
    <property type="match status" value="1"/>
</dbReference>
<accession>A0A150GIX7</accession>
<dbReference type="GO" id="GO:0016020">
    <property type="term" value="C:membrane"/>
    <property type="evidence" value="ECO:0007669"/>
    <property type="project" value="UniProtKB-SubCell"/>
</dbReference>
<feature type="transmembrane region" description="Helical" evidence="5">
    <location>
        <begin position="53"/>
        <end position="74"/>
    </location>
</feature>
<proteinExistence type="predicted"/>
<evidence type="ECO:0000313" key="7">
    <source>
        <dbReference type="Proteomes" id="UP000075714"/>
    </source>
</evidence>
<keyword evidence="4 5" id="KW-0472">Membrane</keyword>
<evidence type="ECO:0008006" key="8">
    <source>
        <dbReference type="Google" id="ProtNLM"/>
    </source>
</evidence>
<gene>
    <name evidence="6" type="ORF">GPECTOR_22g964</name>
</gene>
<sequence>MVLLNKHALASFNFTAPNALLLFQCTLAVVLVKLCDALGLLARPLQPLKKEIVILWFPCNIIFVLMLGTGFYAMQTIGIGMFTIFKQLANISTALGDVLVFGRSYPWPVWGCLGLMIASAAAGASTDAAFSPVGYAWQLANCLLTG</sequence>
<dbReference type="EMBL" id="LSYV01000023">
    <property type="protein sequence ID" value="KXZ49370.1"/>
    <property type="molecule type" value="Genomic_DNA"/>
</dbReference>